<comment type="cofactor">
    <cofactor evidence="11">
        <name>Mg(2+)</name>
        <dbReference type="ChEBI" id="CHEBI:18420"/>
    </cofactor>
    <text evidence="11">Binds 1 Mg(2+) ion per subunit.</text>
</comment>
<keyword evidence="14" id="KW-1185">Reference proteome</keyword>
<dbReference type="FunFam" id="3.10.20.810:FF:000001">
    <property type="entry name" value="Histidine biosynthesis bifunctional protein HisIE"/>
    <property type="match status" value="1"/>
</dbReference>
<keyword evidence="11" id="KW-0862">Zinc</keyword>
<dbReference type="HAMAP" id="MF_01021">
    <property type="entry name" value="HisI"/>
    <property type="match status" value="1"/>
</dbReference>
<dbReference type="Proteomes" id="UP000622687">
    <property type="component" value="Unassembled WGS sequence"/>
</dbReference>
<evidence type="ECO:0000256" key="6">
    <source>
        <dbReference type="ARBA" id="ARBA00008299"/>
    </source>
</evidence>
<dbReference type="RefSeq" id="WP_211144060.1">
    <property type="nucleotide sequence ID" value="NZ_JAEEGB010000030.1"/>
</dbReference>
<keyword evidence="9 11" id="KW-0378">Hydrolase</keyword>
<comment type="caution">
    <text evidence="13">The sequence shown here is derived from an EMBL/GenBank/DDBJ whole genome shotgun (WGS) entry which is preliminary data.</text>
</comment>
<reference evidence="13" key="1">
    <citation type="submission" date="2020-12" db="EMBL/GenBank/DDBJ databases">
        <title>Clostridium thailandense sp. nov., a novel acetogenic bacterium isolated from peat land soil in Thailand.</title>
        <authorList>
            <person name="Chaikitkaew S."/>
            <person name="Birkeland N.K."/>
        </authorList>
    </citation>
    <scope>NUCLEOTIDE SEQUENCE</scope>
    <source>
        <strain evidence="13">DSM 17425</strain>
    </source>
</reference>
<dbReference type="NCBIfam" id="NF000768">
    <property type="entry name" value="PRK00051.1"/>
    <property type="match status" value="1"/>
</dbReference>
<dbReference type="PANTHER" id="PTHR42945:SF1">
    <property type="entry name" value="HISTIDINE BIOSYNTHESIS BIFUNCTIONAL PROTEIN HIS7"/>
    <property type="match status" value="1"/>
</dbReference>
<evidence type="ECO:0000256" key="1">
    <source>
        <dbReference type="ARBA" id="ARBA00000024"/>
    </source>
</evidence>
<feature type="binding site" evidence="11">
    <location>
        <position position="85"/>
    </location>
    <ligand>
        <name>Mg(2+)</name>
        <dbReference type="ChEBI" id="CHEBI:18420"/>
    </ligand>
</feature>
<feature type="binding site" evidence="11">
    <location>
        <position position="109"/>
    </location>
    <ligand>
        <name>Zn(2+)</name>
        <dbReference type="ChEBI" id="CHEBI:29105"/>
        <note>ligand shared between dimeric partners</note>
    </ligand>
</feature>
<keyword evidence="11" id="KW-0460">Magnesium</keyword>
<protein>
    <recommendedName>
        <fullName evidence="11">Phosphoribosyl-AMP cyclohydrolase</fullName>
        <shortName evidence="11">PRA-CH</shortName>
        <ecNumber evidence="11">3.5.4.19</ecNumber>
    </recommendedName>
</protein>
<evidence type="ECO:0000313" key="13">
    <source>
        <dbReference type="EMBL" id="MBI6874675.1"/>
    </source>
</evidence>
<evidence type="ECO:0000256" key="3">
    <source>
        <dbReference type="ARBA" id="ARBA00005169"/>
    </source>
</evidence>
<dbReference type="EC" id="3.5.4.19" evidence="11"/>
<proteinExistence type="inferred from homology"/>
<keyword evidence="8 11" id="KW-0028">Amino-acid biosynthesis</keyword>
<evidence type="ECO:0000259" key="12">
    <source>
        <dbReference type="Pfam" id="PF01502"/>
    </source>
</evidence>
<dbReference type="PANTHER" id="PTHR42945">
    <property type="entry name" value="HISTIDINE BIOSYNTHESIS BIFUNCTIONAL PROTEIN"/>
    <property type="match status" value="1"/>
</dbReference>
<organism evidence="13 14">
    <name type="scientific">Clostridium aciditolerans</name>
    <dbReference type="NCBI Taxonomy" id="339861"/>
    <lineage>
        <taxon>Bacteria</taxon>
        <taxon>Bacillati</taxon>
        <taxon>Bacillota</taxon>
        <taxon>Clostridia</taxon>
        <taxon>Eubacteriales</taxon>
        <taxon>Clostridiaceae</taxon>
        <taxon>Clostridium</taxon>
    </lineage>
</organism>
<dbReference type="Pfam" id="PF01502">
    <property type="entry name" value="PRA-CH"/>
    <property type="match status" value="1"/>
</dbReference>
<dbReference type="AlphaFoldDB" id="A0A934I271"/>
<comment type="subcellular location">
    <subcellularLocation>
        <location evidence="11">Cytoplasm</location>
    </subcellularLocation>
</comment>
<dbReference type="GO" id="GO:0000105">
    <property type="term" value="P:L-histidine biosynthetic process"/>
    <property type="evidence" value="ECO:0007669"/>
    <property type="project" value="UniProtKB-UniRule"/>
</dbReference>
<feature type="binding site" evidence="11">
    <location>
        <position position="102"/>
    </location>
    <ligand>
        <name>Zn(2+)</name>
        <dbReference type="ChEBI" id="CHEBI:29105"/>
        <note>ligand shared between dimeric partners</note>
    </ligand>
</feature>
<evidence type="ECO:0000313" key="14">
    <source>
        <dbReference type="Proteomes" id="UP000622687"/>
    </source>
</evidence>
<comment type="subunit">
    <text evidence="11">Homodimer.</text>
</comment>
<comment type="similarity">
    <text evidence="11">Belongs to the PRA-CH family.</text>
</comment>
<keyword evidence="7 11" id="KW-0963">Cytoplasm</keyword>
<evidence type="ECO:0000256" key="10">
    <source>
        <dbReference type="ARBA" id="ARBA00023102"/>
    </source>
</evidence>
<dbReference type="GO" id="GO:0004636">
    <property type="term" value="F:phosphoribosyl-ATP diphosphatase activity"/>
    <property type="evidence" value="ECO:0007669"/>
    <property type="project" value="UniProtKB-EC"/>
</dbReference>
<evidence type="ECO:0000256" key="4">
    <source>
        <dbReference type="ARBA" id="ARBA00005204"/>
    </source>
</evidence>
<keyword evidence="10 11" id="KW-0368">Histidine biosynthesis</keyword>
<comment type="similarity">
    <text evidence="5">In the C-terminal section; belongs to the PRA-PH family.</text>
</comment>
<evidence type="ECO:0000256" key="2">
    <source>
        <dbReference type="ARBA" id="ARBA00001460"/>
    </source>
</evidence>
<dbReference type="GO" id="GO:0004635">
    <property type="term" value="F:phosphoribosyl-AMP cyclohydrolase activity"/>
    <property type="evidence" value="ECO:0007669"/>
    <property type="project" value="UniProtKB-UniRule"/>
</dbReference>
<name>A0A934I271_9CLOT</name>
<evidence type="ECO:0000256" key="5">
    <source>
        <dbReference type="ARBA" id="ARBA00007731"/>
    </source>
</evidence>
<dbReference type="GO" id="GO:0008270">
    <property type="term" value="F:zinc ion binding"/>
    <property type="evidence" value="ECO:0007669"/>
    <property type="project" value="UniProtKB-UniRule"/>
</dbReference>
<dbReference type="Gene3D" id="3.10.20.810">
    <property type="entry name" value="Phosphoribosyl-AMP cyclohydrolase"/>
    <property type="match status" value="1"/>
</dbReference>
<keyword evidence="11" id="KW-0479">Metal-binding</keyword>
<dbReference type="InterPro" id="IPR038019">
    <property type="entry name" value="PRib_AMP_CycHydrolase_sf"/>
</dbReference>
<comment type="function">
    <text evidence="11">Catalyzes the hydrolysis of the adenine ring of phosphoribosyl-AMP.</text>
</comment>
<evidence type="ECO:0000256" key="8">
    <source>
        <dbReference type="ARBA" id="ARBA00022605"/>
    </source>
</evidence>
<dbReference type="InterPro" id="IPR026660">
    <property type="entry name" value="PRA-CH"/>
</dbReference>
<sequence>MENVELNNVNIEILKEVDFSKGLIPAVIQDFKSGEVLMLAYMNEEALKKTIETGTTWFWSRSRQEFWNKGATSGHLQYVKNISVDCDGDTLLIKVDQIGAACHTGSRSCFYRNII</sequence>
<feature type="binding site" evidence="11">
    <location>
        <position position="89"/>
    </location>
    <ligand>
        <name>Mg(2+)</name>
        <dbReference type="ChEBI" id="CHEBI:18420"/>
    </ligand>
</feature>
<comment type="catalytic activity">
    <reaction evidence="1 11">
        <text>1-(5-phospho-beta-D-ribosyl)-5'-AMP + H2O = 1-(5-phospho-beta-D-ribosyl)-5-[(5-phospho-beta-D-ribosylamino)methylideneamino]imidazole-4-carboxamide</text>
        <dbReference type="Rhea" id="RHEA:20049"/>
        <dbReference type="ChEBI" id="CHEBI:15377"/>
        <dbReference type="ChEBI" id="CHEBI:58435"/>
        <dbReference type="ChEBI" id="CHEBI:59457"/>
        <dbReference type="EC" id="3.5.4.19"/>
    </reaction>
</comment>
<evidence type="ECO:0000256" key="9">
    <source>
        <dbReference type="ARBA" id="ARBA00022801"/>
    </source>
</evidence>
<dbReference type="EMBL" id="JAEEGB010000030">
    <property type="protein sequence ID" value="MBI6874675.1"/>
    <property type="molecule type" value="Genomic_DNA"/>
</dbReference>
<evidence type="ECO:0000256" key="11">
    <source>
        <dbReference type="HAMAP-Rule" id="MF_01021"/>
    </source>
</evidence>
<gene>
    <name evidence="11 13" type="primary">hisI</name>
    <name evidence="13" type="ORF">I6U51_18560</name>
</gene>
<comment type="pathway">
    <text evidence="4">Amino-acid biosynthesis; L-histidine biosynthesis; L-histidine from 5-phospho-alpha-D-ribose 1-diphosphate: step 2/9.</text>
</comment>
<comment type="pathway">
    <text evidence="3 11">Amino-acid biosynthesis; L-histidine biosynthesis; L-histidine from 5-phospho-alpha-D-ribose 1-diphosphate: step 3/9.</text>
</comment>
<comment type="catalytic activity">
    <reaction evidence="2">
        <text>1-(5-phospho-beta-D-ribosyl)-ATP + H2O = 1-(5-phospho-beta-D-ribosyl)-5'-AMP + diphosphate + H(+)</text>
        <dbReference type="Rhea" id="RHEA:22828"/>
        <dbReference type="ChEBI" id="CHEBI:15377"/>
        <dbReference type="ChEBI" id="CHEBI:15378"/>
        <dbReference type="ChEBI" id="CHEBI:33019"/>
        <dbReference type="ChEBI" id="CHEBI:59457"/>
        <dbReference type="ChEBI" id="CHEBI:73183"/>
        <dbReference type="EC" id="3.6.1.31"/>
    </reaction>
</comment>
<dbReference type="GO" id="GO:0005737">
    <property type="term" value="C:cytoplasm"/>
    <property type="evidence" value="ECO:0007669"/>
    <property type="project" value="UniProtKB-SubCell"/>
</dbReference>
<feature type="domain" description="Phosphoribosyl-AMP cyclohydrolase" evidence="12">
    <location>
        <begin position="38"/>
        <end position="111"/>
    </location>
</feature>
<feature type="binding site" evidence="11">
    <location>
        <position position="87"/>
    </location>
    <ligand>
        <name>Mg(2+)</name>
        <dbReference type="ChEBI" id="CHEBI:18420"/>
    </ligand>
</feature>
<dbReference type="InterPro" id="IPR002496">
    <property type="entry name" value="PRib_AMP_CycHydrolase_dom"/>
</dbReference>
<accession>A0A934I271</accession>
<comment type="cofactor">
    <cofactor evidence="11">
        <name>Zn(2+)</name>
        <dbReference type="ChEBI" id="CHEBI:29105"/>
    </cofactor>
    <text evidence="11">Binds 1 zinc ion per subunit.</text>
</comment>
<comment type="similarity">
    <text evidence="6">In the N-terminal section; belongs to the PRA-CH family.</text>
</comment>
<dbReference type="SUPFAM" id="SSF141734">
    <property type="entry name" value="HisI-like"/>
    <property type="match status" value="1"/>
</dbReference>
<feature type="binding site" evidence="11">
    <location>
        <position position="86"/>
    </location>
    <ligand>
        <name>Zn(2+)</name>
        <dbReference type="ChEBI" id="CHEBI:29105"/>
        <note>ligand shared between dimeric partners</note>
    </ligand>
</feature>
<evidence type="ECO:0000256" key="7">
    <source>
        <dbReference type="ARBA" id="ARBA00022490"/>
    </source>
</evidence>
<dbReference type="GO" id="GO:0000287">
    <property type="term" value="F:magnesium ion binding"/>
    <property type="evidence" value="ECO:0007669"/>
    <property type="project" value="UniProtKB-UniRule"/>
</dbReference>